<reference evidence="10 11" key="1">
    <citation type="journal article" date="2009" name="Proc. Natl. Acad. Sci. U.S.A.">
        <title>Convergent evolution of metabolic roles in bacterial co-symbionts of insects.</title>
        <authorList>
            <person name="McCutcheon J.P."/>
            <person name="McDonald B.R."/>
            <person name="Moran N.A."/>
        </authorList>
    </citation>
    <scope>NUCLEOTIDE SEQUENCE [LARGE SCALE GENOMIC DNA]</scope>
    <source>
        <strain evidence="10 11">SMDSEM</strain>
    </source>
</reference>
<dbReference type="HOGENOM" id="CLU_086034_6_2_10"/>
<protein>
    <recommendedName>
        <fullName evidence="9">Sec-independent protein translocase protein TatA</fullName>
    </recommendedName>
</protein>
<proteinExistence type="inferred from homology"/>
<dbReference type="GO" id="GO:0008320">
    <property type="term" value="F:protein transmembrane transporter activity"/>
    <property type="evidence" value="ECO:0007669"/>
    <property type="project" value="UniProtKB-UniRule"/>
</dbReference>
<evidence type="ECO:0000256" key="7">
    <source>
        <dbReference type="ARBA" id="ARBA00023010"/>
    </source>
</evidence>
<evidence type="ECO:0000256" key="2">
    <source>
        <dbReference type="ARBA" id="ARBA00022448"/>
    </source>
</evidence>
<evidence type="ECO:0000256" key="9">
    <source>
        <dbReference type="HAMAP-Rule" id="MF_00236"/>
    </source>
</evidence>
<keyword evidence="4 9" id="KW-0812">Transmembrane</keyword>
<comment type="subunit">
    <text evidence="9">Forms a complex with TatC.</text>
</comment>
<accession>C7LK43</accession>
<keyword evidence="5 9" id="KW-0653">Protein transport</keyword>
<evidence type="ECO:0000313" key="10">
    <source>
        <dbReference type="EMBL" id="ACU52805.1"/>
    </source>
</evidence>
<keyword evidence="2 9" id="KW-0813">Transport</keyword>
<evidence type="ECO:0000313" key="11">
    <source>
        <dbReference type="Proteomes" id="UP000008074"/>
    </source>
</evidence>
<dbReference type="PANTHER" id="PTHR42982:SF1">
    <property type="entry name" value="SEC-INDEPENDENT PROTEIN TRANSLOCASE PROTEIN TATA"/>
    <property type="match status" value="1"/>
</dbReference>
<dbReference type="InterPro" id="IPR003369">
    <property type="entry name" value="TatA/B/E"/>
</dbReference>
<dbReference type="KEGG" id="sms:SMDSEM_086"/>
<evidence type="ECO:0000256" key="6">
    <source>
        <dbReference type="ARBA" id="ARBA00022989"/>
    </source>
</evidence>
<evidence type="ECO:0000256" key="1">
    <source>
        <dbReference type="ARBA" id="ARBA00004162"/>
    </source>
</evidence>
<sequence>MNLLLGSFGTTEIVVIVFLALLLFGGKKIPEFMKGLGLGLKEFREAIQGVQRI</sequence>
<keyword evidence="9" id="KW-0997">Cell inner membrane</keyword>
<dbReference type="Gene3D" id="1.20.5.3310">
    <property type="match status" value="1"/>
</dbReference>
<dbReference type="EMBL" id="CP001605">
    <property type="protein sequence ID" value="ACU52805.1"/>
    <property type="molecule type" value="Genomic_DNA"/>
</dbReference>
<comment type="subcellular location">
    <subcellularLocation>
        <location evidence="9">Cell inner membrane</location>
        <topology evidence="9">Single-pass membrane protein</topology>
    </subcellularLocation>
    <subcellularLocation>
        <location evidence="1">Cell membrane</location>
        <topology evidence="1">Single-pass membrane protein</topology>
    </subcellularLocation>
</comment>
<feature type="transmembrane region" description="Helical" evidence="9">
    <location>
        <begin position="6"/>
        <end position="24"/>
    </location>
</feature>
<keyword evidence="8 9" id="KW-0472">Membrane</keyword>
<dbReference type="GO" id="GO:0033281">
    <property type="term" value="C:TAT protein transport complex"/>
    <property type="evidence" value="ECO:0007669"/>
    <property type="project" value="UniProtKB-UniRule"/>
</dbReference>
<dbReference type="InterPro" id="IPR006312">
    <property type="entry name" value="TatA/E"/>
</dbReference>
<evidence type="ECO:0000256" key="5">
    <source>
        <dbReference type="ARBA" id="ARBA00022927"/>
    </source>
</evidence>
<evidence type="ECO:0000256" key="3">
    <source>
        <dbReference type="ARBA" id="ARBA00022475"/>
    </source>
</evidence>
<dbReference type="Pfam" id="PF02416">
    <property type="entry name" value="TatA_B_E"/>
    <property type="match status" value="1"/>
</dbReference>
<comment type="similarity">
    <text evidence="9">Belongs to the TatA/E family.</text>
</comment>
<dbReference type="STRING" id="595499.SMDSEM_086"/>
<dbReference type="GO" id="GO:0043953">
    <property type="term" value="P:protein transport by the Tat complex"/>
    <property type="evidence" value="ECO:0007669"/>
    <property type="project" value="UniProtKB-UniRule"/>
</dbReference>
<gene>
    <name evidence="9" type="primary">tatA</name>
    <name evidence="10" type="ordered locus">SMDSEM_086</name>
</gene>
<keyword evidence="3 9" id="KW-1003">Cell membrane</keyword>
<dbReference type="Proteomes" id="UP000008074">
    <property type="component" value="Chromosome"/>
</dbReference>
<keyword evidence="6 9" id="KW-1133">Transmembrane helix</keyword>
<dbReference type="PANTHER" id="PTHR42982">
    <property type="entry name" value="SEC-INDEPENDENT PROTEIN TRANSLOCASE PROTEIN TATA"/>
    <property type="match status" value="1"/>
</dbReference>
<evidence type="ECO:0000256" key="8">
    <source>
        <dbReference type="ARBA" id="ARBA00023136"/>
    </source>
</evidence>
<keyword evidence="7 9" id="KW-0811">Translocation</keyword>
<name>C7LK43_KARMS</name>
<organism evidence="10 11">
    <name type="scientific">Karelsulcia muelleri (strain SMDSEM)</name>
    <name type="common">Sulcia muelleri</name>
    <dbReference type="NCBI Taxonomy" id="595499"/>
    <lineage>
        <taxon>Bacteria</taxon>
        <taxon>Pseudomonadati</taxon>
        <taxon>Bacteroidota</taxon>
        <taxon>Flavobacteriia</taxon>
        <taxon>Flavobacteriales</taxon>
        <taxon>Candidatus Karelsulcia</taxon>
    </lineage>
</organism>
<evidence type="ECO:0000256" key="4">
    <source>
        <dbReference type="ARBA" id="ARBA00022692"/>
    </source>
</evidence>
<dbReference type="AlphaFoldDB" id="C7LK43"/>
<dbReference type="HAMAP" id="MF_00236">
    <property type="entry name" value="TatA_E"/>
    <property type="match status" value="1"/>
</dbReference>
<comment type="function">
    <text evidence="9">Part of the twin-arginine translocation (Tat) system that transports large folded proteins containing a characteristic twin-arginine motif in their signal peptide across membranes. TatA could form the protein-conducting channel of the Tat system.</text>
</comment>